<keyword evidence="2" id="KW-0472">Membrane</keyword>
<feature type="transmembrane region" description="Helical" evidence="2">
    <location>
        <begin position="152"/>
        <end position="171"/>
    </location>
</feature>
<organism evidence="4 5">
    <name type="scientific">Sphingobacterium spiritivorum ATCC 33300</name>
    <dbReference type="NCBI Taxonomy" id="525372"/>
    <lineage>
        <taxon>Bacteria</taxon>
        <taxon>Pseudomonadati</taxon>
        <taxon>Bacteroidota</taxon>
        <taxon>Sphingobacteriia</taxon>
        <taxon>Sphingobacteriales</taxon>
        <taxon>Sphingobacteriaceae</taxon>
        <taxon>Sphingobacterium</taxon>
    </lineage>
</organism>
<feature type="coiled-coil region" evidence="1">
    <location>
        <begin position="185"/>
        <end position="216"/>
    </location>
</feature>
<evidence type="ECO:0000313" key="5">
    <source>
        <dbReference type="Proteomes" id="UP000006241"/>
    </source>
</evidence>
<evidence type="ECO:0000256" key="2">
    <source>
        <dbReference type="SAM" id="Phobius"/>
    </source>
</evidence>
<evidence type="ECO:0000256" key="3">
    <source>
        <dbReference type="SAM" id="SignalP"/>
    </source>
</evidence>
<feature type="signal peptide" evidence="3">
    <location>
        <begin position="1"/>
        <end position="39"/>
    </location>
</feature>
<sequence length="218" mass="25108">MNMKLIYNTTDCMNFKKLFCYISATLLFAILSFPSGSTAQTSTFKYSNDGLKKGTIESQFQHLNYISRTQDPYKLIRKENLDIIKKNVQDSIARLSQEINTLKSSSTNFASNTKALQDSVKNVSQELEKERSKTDSISFIGIPFSKTTYHTMVWAIIIVLALLFLITLASFRKAKVDTVDHKKTTDQLQDELQTLRKKSMENEQKLRRQLQDEINKRV</sequence>
<protein>
    <recommendedName>
        <fullName evidence="6">tRNA (Guanine-N1)-methyltransferase</fullName>
    </recommendedName>
</protein>
<feature type="coiled-coil region" evidence="1">
    <location>
        <begin position="78"/>
        <end position="133"/>
    </location>
</feature>
<evidence type="ECO:0000313" key="4">
    <source>
        <dbReference type="EMBL" id="EEI92567.1"/>
    </source>
</evidence>
<dbReference type="AlphaFoldDB" id="C2FWZ1"/>
<dbReference type="Proteomes" id="UP000006241">
    <property type="component" value="Unassembled WGS sequence"/>
</dbReference>
<dbReference type="HOGENOM" id="CLU_108467_0_0_10"/>
<evidence type="ECO:0008006" key="6">
    <source>
        <dbReference type="Google" id="ProtNLM"/>
    </source>
</evidence>
<evidence type="ECO:0000256" key="1">
    <source>
        <dbReference type="SAM" id="Coils"/>
    </source>
</evidence>
<proteinExistence type="predicted"/>
<reference evidence="4 5" key="1">
    <citation type="submission" date="2009-01" db="EMBL/GenBank/DDBJ databases">
        <authorList>
            <person name="Qin X."/>
            <person name="Bachman B."/>
            <person name="Battles P."/>
            <person name="Bell A."/>
            <person name="Bess C."/>
            <person name="Bickham C."/>
            <person name="Chaboub L."/>
            <person name="Chen D."/>
            <person name="Coyle M."/>
            <person name="Deiros D.R."/>
            <person name="Dinh H."/>
            <person name="Forbes L."/>
            <person name="Fowler G."/>
            <person name="Francisco L."/>
            <person name="Fu Q."/>
            <person name="Gubbala S."/>
            <person name="Hale W."/>
            <person name="Han Y."/>
            <person name="Hemphill L."/>
            <person name="Highlander S.K."/>
            <person name="Hirani K."/>
            <person name="Hogues M."/>
            <person name="Jackson L."/>
            <person name="Jakkamsetti A."/>
            <person name="Javaid M."/>
            <person name="Jiang H."/>
            <person name="Korchina V."/>
            <person name="Kovar C."/>
            <person name="Lara F."/>
            <person name="Lee S."/>
            <person name="Mata R."/>
            <person name="Mathew T."/>
            <person name="Moen C."/>
            <person name="Morales K."/>
            <person name="Munidasa M."/>
            <person name="Nazareth L."/>
            <person name="Ngo R."/>
            <person name="Nguyen L."/>
            <person name="Okwuonu G."/>
            <person name="Ongeri F."/>
            <person name="Patil S."/>
            <person name="Petrosino J."/>
            <person name="Pham C."/>
            <person name="Pham P."/>
            <person name="Pu L.-L."/>
            <person name="Puazo M."/>
            <person name="Raj R."/>
            <person name="Reid J."/>
            <person name="Rouhana J."/>
            <person name="Saada N."/>
            <person name="Shang Y."/>
            <person name="Simmons D."/>
            <person name="Thornton R."/>
            <person name="Warren J."/>
            <person name="Weissenberger G."/>
            <person name="Zhang J."/>
            <person name="Zhang L."/>
            <person name="Zhou C."/>
            <person name="Zhu D."/>
            <person name="Muzny D."/>
            <person name="Worley K."/>
            <person name="Gibbs R."/>
        </authorList>
    </citation>
    <scope>NUCLEOTIDE SEQUENCE [LARGE SCALE GENOMIC DNA]</scope>
    <source>
        <strain evidence="4 5">ATCC 33300</strain>
    </source>
</reference>
<keyword evidence="1" id="KW-0175">Coiled coil</keyword>
<keyword evidence="3" id="KW-0732">Signal</keyword>
<keyword evidence="2" id="KW-1133">Transmembrane helix</keyword>
<accession>C2FWZ1</accession>
<feature type="non-terminal residue" evidence="4">
    <location>
        <position position="218"/>
    </location>
</feature>
<dbReference type="EMBL" id="ACHB01000044">
    <property type="protein sequence ID" value="EEI92567.1"/>
    <property type="molecule type" value="Genomic_DNA"/>
</dbReference>
<keyword evidence="2" id="KW-0812">Transmembrane</keyword>
<name>C2FWZ1_SPHSI</name>
<gene>
    <name evidence="4" type="ORF">HMPREF0765_1847</name>
</gene>
<comment type="caution">
    <text evidence="4">The sequence shown here is derived from an EMBL/GenBank/DDBJ whole genome shotgun (WGS) entry which is preliminary data.</text>
</comment>
<feature type="chain" id="PRO_5002914004" description="tRNA (Guanine-N1)-methyltransferase" evidence="3">
    <location>
        <begin position="40"/>
        <end position="218"/>
    </location>
</feature>